<feature type="region of interest" description="Disordered" evidence="1">
    <location>
        <begin position="221"/>
        <end position="240"/>
    </location>
</feature>
<organism evidence="2 3">
    <name type="scientific">Nocardia pulmonis</name>
    <dbReference type="NCBI Taxonomy" id="2951408"/>
    <lineage>
        <taxon>Bacteria</taxon>
        <taxon>Bacillati</taxon>
        <taxon>Actinomycetota</taxon>
        <taxon>Actinomycetes</taxon>
        <taxon>Mycobacteriales</taxon>
        <taxon>Nocardiaceae</taxon>
        <taxon>Nocardia</taxon>
    </lineage>
</organism>
<keyword evidence="3" id="KW-1185">Reference proteome</keyword>
<dbReference type="AlphaFoldDB" id="A0A9X2EBH4"/>
<gene>
    <name evidence="2" type="ORF">NDR86_27620</name>
</gene>
<proteinExistence type="predicted"/>
<comment type="caution">
    <text evidence="2">The sequence shown here is derived from an EMBL/GenBank/DDBJ whole genome shotgun (WGS) entry which is preliminary data.</text>
</comment>
<sequence>MSDRLYIDRAAVRELVALLREIPDLAMDLLDATTRQARLGHRERRWQHHSGAQPLPYNPAAAAAADRLHAALVSWVRHVCEHRGLVYAGPTTTGGLARWLDRHLIALAMTPGVEAAPAEFRMVVTAATRIVCPPATVIELDTTKLALARRSRLNASGIAMLAKELGEQYRGLTVRRIQTLRDAGRIAPVPGPWAPDWPDQYVVGDVLDAHLVHPLRCRRTATTESASKQPTVGIEVRRAG</sequence>
<protein>
    <submittedName>
        <fullName evidence="2">Uncharacterized protein</fullName>
    </submittedName>
</protein>
<evidence type="ECO:0000313" key="2">
    <source>
        <dbReference type="EMBL" id="MCM6777261.1"/>
    </source>
</evidence>
<evidence type="ECO:0000256" key="1">
    <source>
        <dbReference type="SAM" id="MobiDB-lite"/>
    </source>
</evidence>
<reference evidence="2" key="1">
    <citation type="submission" date="2022-06" db="EMBL/GenBank/DDBJ databases">
        <title>Novel species in genus nocardia.</title>
        <authorList>
            <person name="Li F."/>
        </authorList>
    </citation>
    <scope>NUCLEOTIDE SEQUENCE</scope>
    <source>
        <strain evidence="2">CDC141</strain>
    </source>
</reference>
<feature type="compositionally biased region" description="Polar residues" evidence="1">
    <location>
        <begin position="221"/>
        <end position="230"/>
    </location>
</feature>
<dbReference type="RefSeq" id="WP_251916200.1">
    <property type="nucleotide sequence ID" value="NZ_JAMRXG010000014.1"/>
</dbReference>
<dbReference type="Proteomes" id="UP001139157">
    <property type="component" value="Unassembled WGS sequence"/>
</dbReference>
<dbReference type="EMBL" id="JAMRXG010000014">
    <property type="protein sequence ID" value="MCM6777261.1"/>
    <property type="molecule type" value="Genomic_DNA"/>
</dbReference>
<name>A0A9X2EBH4_9NOCA</name>
<accession>A0A9X2EBH4</accession>
<evidence type="ECO:0000313" key="3">
    <source>
        <dbReference type="Proteomes" id="UP001139157"/>
    </source>
</evidence>